<evidence type="ECO:0000256" key="1">
    <source>
        <dbReference type="SAM" id="MobiDB-lite"/>
    </source>
</evidence>
<evidence type="ECO:0000313" key="4">
    <source>
        <dbReference type="Proteomes" id="UP000008914"/>
    </source>
</evidence>
<name>E6S6P1_INTC7</name>
<feature type="signal peptide" evidence="2">
    <location>
        <begin position="1"/>
        <end position="29"/>
    </location>
</feature>
<dbReference type="HOGENOM" id="CLU_019257_0_0_11"/>
<evidence type="ECO:0000256" key="2">
    <source>
        <dbReference type="SAM" id="SignalP"/>
    </source>
</evidence>
<feature type="region of interest" description="Disordered" evidence="1">
    <location>
        <begin position="65"/>
        <end position="97"/>
    </location>
</feature>
<dbReference type="OrthoDB" id="9813435at2"/>
<dbReference type="eggNOG" id="COG3055">
    <property type="taxonomic scope" value="Bacteria"/>
</dbReference>
<organism evidence="3 4">
    <name type="scientific">Intrasporangium calvum (strain ATCC 23552 / DSM 43043 / JCM 3097 / NBRC 12989 / NCIMB 10167 / NRRL B-3866 / 7 KIP)</name>
    <dbReference type="NCBI Taxonomy" id="710696"/>
    <lineage>
        <taxon>Bacteria</taxon>
        <taxon>Bacillati</taxon>
        <taxon>Actinomycetota</taxon>
        <taxon>Actinomycetes</taxon>
        <taxon>Micrococcales</taxon>
        <taxon>Intrasporangiaceae</taxon>
        <taxon>Intrasporangium</taxon>
    </lineage>
</organism>
<dbReference type="KEGG" id="ica:Intca_3585"/>
<proteinExistence type="predicted"/>
<gene>
    <name evidence="3" type="ordered locus">Intca_3585</name>
</gene>
<reference evidence="3 4" key="1">
    <citation type="journal article" date="2010" name="Stand. Genomic Sci.">
        <title>Complete genome sequence of Intrasporangium calvum type strain (7 KIP).</title>
        <authorList>
            <person name="Del Rio T.G."/>
            <person name="Chertkov O."/>
            <person name="Yasawong M."/>
            <person name="Lucas S."/>
            <person name="Deshpande S."/>
            <person name="Cheng J.F."/>
            <person name="Detter C."/>
            <person name="Tapia R."/>
            <person name="Han C."/>
            <person name="Goodwin L."/>
            <person name="Pitluck S."/>
            <person name="Liolios K."/>
            <person name="Ivanova N."/>
            <person name="Mavromatis K."/>
            <person name="Pati A."/>
            <person name="Chen A."/>
            <person name="Palaniappan K."/>
            <person name="Land M."/>
            <person name="Hauser L."/>
            <person name="Chang Y.J."/>
            <person name="Jeffries C.D."/>
            <person name="Rohde M."/>
            <person name="Pukall R."/>
            <person name="Sikorski J."/>
            <person name="Goker M."/>
            <person name="Woyke T."/>
            <person name="Bristow J."/>
            <person name="Eisen J.A."/>
            <person name="Markowitz V."/>
            <person name="Hugenholtz P."/>
            <person name="Kyrpides N.C."/>
            <person name="Klenk H.P."/>
            <person name="Lapidus A."/>
        </authorList>
    </citation>
    <scope>NUCLEOTIDE SEQUENCE [LARGE SCALE GENOMIC DNA]</scope>
    <source>
        <strain evidence="4">ATCC 23552 / DSM 43043 / JCM 3097 / NBRC 12989 / 7 KIP</strain>
    </source>
</reference>
<keyword evidence="4" id="KW-1185">Reference proteome</keyword>
<evidence type="ECO:0000313" key="3">
    <source>
        <dbReference type="EMBL" id="ADU50058.1"/>
    </source>
</evidence>
<dbReference type="EMBL" id="CP002343">
    <property type="protein sequence ID" value="ADU50058.1"/>
    <property type="molecule type" value="Genomic_DNA"/>
</dbReference>
<dbReference type="RefSeq" id="WP_013494365.1">
    <property type="nucleotide sequence ID" value="NC_014830.1"/>
</dbReference>
<keyword evidence="2" id="KW-0732">Signal</keyword>
<sequence>MRSNHTRRLRAAVVGIAGSALLASTAVVAAVAETAPTASRVASPRPVWSAAVAQDVSPTLSALAQRDRSFSPSTARLTQERGAPNAPGAAGRATGRDAALQSEVGTAEIGSPLANFEGLSNQDNFTTFGFRVNPPDPVGDVGPNHYVEMINLVFGVYSKSGDLLLGPVDTGTVWADFPVEDCTDPSGDPIVLYDQLADRWILSQFTTRGLDDPTLPFYNCVAVSTTGDPTGTYYRYAFETENLNFFPDYPKYGVWTDSYVITTREFGPTDEYGIGVYALEKNKMINGQPARAVSFFLDGNDPQILPLVGDGLLPADIDGKQKPRADAAIPIVGTQDDDYVYGATSDALNIWDLTVHWRSTPEAALELAGQLPVAEFDSAFPCAPTSRDCLPQPGITNPAQYLDVLSYRQRPTWRLAYRNFKDFESLVTTQSVEATPGTAGMRWYELRRTGGTYSLHQQGTFAPSDGVHRWMGSVAQDKLGNLALGYSVVNGVDVHPGIRYTGRLAGDPLGQLALGEGTVVNGSGVQTTANSRWGDYTSMNVDPVDDCTFWYVNEYYTAAGQASSPAGWQTRIASFRLPGC</sequence>
<dbReference type="STRING" id="710696.Intca_3585"/>
<feature type="chain" id="PRO_5003210881" evidence="2">
    <location>
        <begin position="30"/>
        <end position="580"/>
    </location>
</feature>
<dbReference type="AlphaFoldDB" id="E6S6P1"/>
<feature type="compositionally biased region" description="Low complexity" evidence="1">
    <location>
        <begin position="81"/>
        <end position="97"/>
    </location>
</feature>
<dbReference type="Proteomes" id="UP000008914">
    <property type="component" value="Chromosome"/>
</dbReference>
<accession>E6S6P1</accession>
<protein>
    <submittedName>
        <fullName evidence="3">Kelch repeat-containing protein</fullName>
    </submittedName>
</protein>